<dbReference type="PANTHER" id="PTHR13503:SF3">
    <property type="entry name" value="NEGATIVE ELONGATION FACTOR B"/>
    <property type="match status" value="1"/>
</dbReference>
<dbReference type="InterPro" id="IPR010405">
    <property type="entry name" value="COBRA1"/>
</dbReference>
<dbReference type="GO" id="GO:0003746">
    <property type="term" value="F:translation elongation factor activity"/>
    <property type="evidence" value="ECO:0007669"/>
    <property type="project" value="UniProtKB-KW"/>
</dbReference>
<evidence type="ECO:0000313" key="1">
    <source>
        <dbReference type="EMBL" id="RWS31152.1"/>
    </source>
</evidence>
<comment type="caution">
    <text evidence="1">The sequence shown here is derived from an EMBL/GenBank/DDBJ whole genome shotgun (WGS) entry which is preliminary data.</text>
</comment>
<dbReference type="OrthoDB" id="5548359at2759"/>
<dbReference type="GO" id="GO:0032021">
    <property type="term" value="C:NELF complex"/>
    <property type="evidence" value="ECO:0007669"/>
    <property type="project" value="TreeGrafter"/>
</dbReference>
<dbReference type="GO" id="GO:0034244">
    <property type="term" value="P:negative regulation of transcription elongation by RNA polymerase II"/>
    <property type="evidence" value="ECO:0007669"/>
    <property type="project" value="TreeGrafter"/>
</dbReference>
<evidence type="ECO:0000313" key="2">
    <source>
        <dbReference type="Proteomes" id="UP000288716"/>
    </source>
</evidence>
<dbReference type="PANTHER" id="PTHR13503">
    <property type="entry name" value="NEGATIVE ELONGATION FACTOR COMPLEX MEMBER B"/>
    <property type="match status" value="1"/>
</dbReference>
<proteinExistence type="predicted"/>
<dbReference type="EMBL" id="NCKV01000258">
    <property type="protein sequence ID" value="RWS31152.1"/>
    <property type="molecule type" value="Genomic_DNA"/>
</dbReference>
<dbReference type="AlphaFoldDB" id="A0A443SUH2"/>
<keyword evidence="1" id="KW-0648">Protein biosynthesis</keyword>
<accession>A0A443SUH2</accession>
<protein>
    <submittedName>
        <fullName evidence="1">Negative elongation factor B-like protein</fullName>
    </submittedName>
</protein>
<keyword evidence="2" id="KW-1185">Reference proteome</keyword>
<dbReference type="VEuPathDB" id="VectorBase:LDEU000888"/>
<dbReference type="Pfam" id="PF06209">
    <property type="entry name" value="COBRA1"/>
    <property type="match status" value="1"/>
</dbReference>
<dbReference type="STRING" id="299467.A0A443SUH2"/>
<sequence>MNGLEKVGIPGREYLRDSLTNCSDPLKAIEEFQVENGILLPSLRVMLPLLDLHGVRRLQFHTSVLEELKDKLLGQIENLGKLDAGVKEAKLKELLEKSFPVIRVPALQPVVMAILKNLEHVEDDYLKQIVAEKELYQNCDVSVKRQIWQEHQGLFGDEVSPLFSQYIKEKEQSLNQMDISSNFFMLSPRQRRQNPVISELVKMIGKNLLLYDTTLQFLRTLFLRTKNVHYCTLRVELLMALHDIDVQDITQMDPCHKFAWCLDACIREQNIDAKRSRELQGFLEGVRKGQEQVLGDLSVTLCDPYSINFLAMSAMKIMNHLISTEQLPRGNPILTLILRMLNLGLHAWDILNSQVYREPKLDSEIITKFIPTLMALIVDDQVRNVNAKLPPDDRESALAIIEHSGPVAELYEHFLAEDRLAATLATYYTFQVCKNRDKQGIMRVLGTLANSQDNRALDGPFMHNLVAYFVPMCEEFANEDFCTVVFDEFFLTVLPQSNVAHQLIKLLWHIYSSLPPHRLDSLMKTLSSFQLYNETSRTALQKLQEKVADHQQSTGSRRNVDSQDDDFAVNVLKAEN</sequence>
<keyword evidence="1" id="KW-0251">Elongation factor</keyword>
<dbReference type="Proteomes" id="UP000288716">
    <property type="component" value="Unassembled WGS sequence"/>
</dbReference>
<gene>
    <name evidence="1" type="ORF">B4U80_00727</name>
</gene>
<organism evidence="1 2">
    <name type="scientific">Leptotrombidium deliense</name>
    <dbReference type="NCBI Taxonomy" id="299467"/>
    <lineage>
        <taxon>Eukaryota</taxon>
        <taxon>Metazoa</taxon>
        <taxon>Ecdysozoa</taxon>
        <taxon>Arthropoda</taxon>
        <taxon>Chelicerata</taxon>
        <taxon>Arachnida</taxon>
        <taxon>Acari</taxon>
        <taxon>Acariformes</taxon>
        <taxon>Trombidiformes</taxon>
        <taxon>Prostigmata</taxon>
        <taxon>Anystina</taxon>
        <taxon>Parasitengona</taxon>
        <taxon>Trombiculoidea</taxon>
        <taxon>Trombiculidae</taxon>
        <taxon>Leptotrombidium</taxon>
    </lineage>
</organism>
<reference evidence="1 2" key="1">
    <citation type="journal article" date="2018" name="Gigascience">
        <title>Genomes of trombidid mites reveal novel predicted allergens and laterally-transferred genes associated with secondary metabolism.</title>
        <authorList>
            <person name="Dong X."/>
            <person name="Chaisiri K."/>
            <person name="Xia D."/>
            <person name="Armstrong S.D."/>
            <person name="Fang Y."/>
            <person name="Donnelly M.J."/>
            <person name="Kadowaki T."/>
            <person name="McGarry J.W."/>
            <person name="Darby A.C."/>
            <person name="Makepeace B.L."/>
        </authorList>
    </citation>
    <scope>NUCLEOTIDE SEQUENCE [LARGE SCALE GENOMIC DNA]</scope>
    <source>
        <strain evidence="1">UoL-UT</strain>
    </source>
</reference>
<name>A0A443SUH2_9ACAR</name>